<dbReference type="OrthoDB" id="5653125at2"/>
<dbReference type="Proteomes" id="UP000044071">
    <property type="component" value="Unassembled WGS sequence"/>
</dbReference>
<gene>
    <name evidence="2" type="ORF">BN59_01683</name>
</gene>
<sequence length="284" mass="32128">MNQGKILESSSYFSALLVLAAVQGFLIMLSIYGNLVFTPSLYPWTLGAFILAFATDRSLILLSQSLKIEKPPAAGNNRRSKLFSNYVTLSNLIGSIVFIFLLYTTGKTYFLPLLKQVFPGSKVAFSSKFFALIAGYLIYLITRSPLKNFFNSFFDKIAKPSTYKLINDGIEIEFNITNLGKQNLRENYNLAFLSFEHIERIHVFPSRMDASSYYQYQISPSTKIHVAKDFAKQNQKQPDYYIGLSGNNCTNVLIEGPNLFYLIGFKTKDATDLTDAFKAFKERG</sequence>
<evidence type="ECO:0000313" key="3">
    <source>
        <dbReference type="Proteomes" id="UP000044071"/>
    </source>
</evidence>
<keyword evidence="1" id="KW-1133">Transmembrane helix</keyword>
<dbReference type="eggNOG" id="ENOG5031EZ8">
    <property type="taxonomic scope" value="Bacteria"/>
</dbReference>
<reference evidence="2 3" key="1">
    <citation type="submission" date="2014-06" db="EMBL/GenBank/DDBJ databases">
        <authorList>
            <person name="Urmite Genomes Urmite Genomes"/>
        </authorList>
    </citation>
    <scope>NUCLEOTIDE SEQUENCE [LARGE SCALE GENOMIC DNA]</scope>
</reference>
<feature type="transmembrane region" description="Helical" evidence="1">
    <location>
        <begin position="83"/>
        <end position="103"/>
    </location>
</feature>
<keyword evidence="1" id="KW-0472">Membrane</keyword>
<dbReference type="RefSeq" id="WP_043873944.1">
    <property type="nucleotide sequence ID" value="NZ_CCVW01000002.1"/>
</dbReference>
<dbReference type="EMBL" id="CCSB01000002">
    <property type="protein sequence ID" value="CDZ77400.1"/>
    <property type="molecule type" value="Genomic_DNA"/>
</dbReference>
<organism evidence="2 3">
    <name type="scientific">Legionella massiliensis</name>
    <dbReference type="NCBI Taxonomy" id="1034943"/>
    <lineage>
        <taxon>Bacteria</taxon>
        <taxon>Pseudomonadati</taxon>
        <taxon>Pseudomonadota</taxon>
        <taxon>Gammaproteobacteria</taxon>
        <taxon>Legionellales</taxon>
        <taxon>Legionellaceae</taxon>
        <taxon>Legionella</taxon>
    </lineage>
</organism>
<feature type="transmembrane region" description="Helical" evidence="1">
    <location>
        <begin position="41"/>
        <end position="62"/>
    </location>
</feature>
<protein>
    <submittedName>
        <fullName evidence="2">Uncharacterized protein</fullName>
    </submittedName>
</protein>
<keyword evidence="1" id="KW-0812">Transmembrane</keyword>
<feature type="transmembrane region" description="Helical" evidence="1">
    <location>
        <begin position="123"/>
        <end position="142"/>
    </location>
</feature>
<evidence type="ECO:0000256" key="1">
    <source>
        <dbReference type="SAM" id="Phobius"/>
    </source>
</evidence>
<name>A0A078KSH4_9GAMM</name>
<feature type="transmembrane region" description="Helical" evidence="1">
    <location>
        <begin position="12"/>
        <end position="35"/>
    </location>
</feature>
<accession>A0A078KSH4</accession>
<keyword evidence="3" id="KW-1185">Reference proteome</keyword>
<dbReference type="AlphaFoldDB" id="A0A078KSH4"/>
<dbReference type="STRING" id="1034943.BN59_01683"/>
<evidence type="ECO:0000313" key="2">
    <source>
        <dbReference type="EMBL" id="CDZ77400.1"/>
    </source>
</evidence>
<proteinExistence type="predicted"/>